<feature type="transmembrane region" description="Helical" evidence="7">
    <location>
        <begin position="368"/>
        <end position="388"/>
    </location>
</feature>
<keyword evidence="3 7" id="KW-0812">Transmembrane</keyword>
<dbReference type="PROSITE" id="PS50283">
    <property type="entry name" value="NA_SOLUT_SYMP_3"/>
    <property type="match status" value="1"/>
</dbReference>
<feature type="transmembrane region" description="Helical" evidence="7">
    <location>
        <begin position="511"/>
        <end position="535"/>
    </location>
</feature>
<dbReference type="PANTHER" id="PTHR11819">
    <property type="entry name" value="SOLUTE CARRIER FAMILY 5"/>
    <property type="match status" value="1"/>
</dbReference>
<feature type="transmembrane region" description="Helical" evidence="7">
    <location>
        <begin position="308"/>
        <end position="329"/>
    </location>
</feature>
<evidence type="ECO:0000256" key="3">
    <source>
        <dbReference type="ARBA" id="ARBA00022692"/>
    </source>
</evidence>
<evidence type="ECO:0000256" key="6">
    <source>
        <dbReference type="RuleBase" id="RU362091"/>
    </source>
</evidence>
<feature type="transmembrane region" description="Helical" evidence="7">
    <location>
        <begin position="199"/>
        <end position="221"/>
    </location>
</feature>
<evidence type="ECO:0000313" key="8">
    <source>
        <dbReference type="EMBL" id="MBD8000785.1"/>
    </source>
</evidence>
<accession>A0ABR8V7T9</accession>
<comment type="similarity">
    <text evidence="2 6">Belongs to the sodium:solute symporter (SSF) (TC 2.A.21) family.</text>
</comment>
<evidence type="ECO:0000256" key="1">
    <source>
        <dbReference type="ARBA" id="ARBA00004141"/>
    </source>
</evidence>
<evidence type="ECO:0000256" key="5">
    <source>
        <dbReference type="ARBA" id="ARBA00023136"/>
    </source>
</evidence>
<feature type="transmembrane region" description="Helical" evidence="7">
    <location>
        <begin position="564"/>
        <end position="583"/>
    </location>
</feature>
<dbReference type="PANTHER" id="PTHR11819:SF195">
    <property type="entry name" value="SODIUM_GLUCOSE COTRANSPORTER 4"/>
    <property type="match status" value="1"/>
</dbReference>
<reference evidence="8 9" key="1">
    <citation type="submission" date="2020-08" db="EMBL/GenBank/DDBJ databases">
        <title>A Genomic Blueprint of the Chicken Gut Microbiome.</title>
        <authorList>
            <person name="Gilroy R."/>
            <person name="Ravi A."/>
            <person name="Getino M."/>
            <person name="Pursley I."/>
            <person name="Horton D.L."/>
            <person name="Alikhan N.-F."/>
            <person name="Baker D."/>
            <person name="Gharbi K."/>
            <person name="Hall N."/>
            <person name="Watson M."/>
            <person name="Adriaenssens E.M."/>
            <person name="Foster-Nyarko E."/>
            <person name="Jarju S."/>
            <person name="Secka A."/>
            <person name="Antonio M."/>
            <person name="Oren A."/>
            <person name="Chaudhuri R."/>
            <person name="La Ragione R.M."/>
            <person name="Hildebrand F."/>
            <person name="Pallen M.J."/>
        </authorList>
    </citation>
    <scope>NUCLEOTIDE SEQUENCE [LARGE SCALE GENOMIC DNA]</scope>
    <source>
        <strain evidence="8 9">Sa1YUN3</strain>
    </source>
</reference>
<dbReference type="Pfam" id="PF00474">
    <property type="entry name" value="SSF"/>
    <property type="match status" value="1"/>
</dbReference>
<feature type="transmembrane region" description="Helical" evidence="7">
    <location>
        <begin position="165"/>
        <end position="187"/>
    </location>
</feature>
<keyword evidence="9" id="KW-1185">Reference proteome</keyword>
<dbReference type="Gene3D" id="1.20.1730.10">
    <property type="entry name" value="Sodium/glucose cotransporter"/>
    <property type="match status" value="1"/>
</dbReference>
<dbReference type="InterPro" id="IPR038377">
    <property type="entry name" value="Na/Glc_symporter_sf"/>
</dbReference>
<evidence type="ECO:0000256" key="2">
    <source>
        <dbReference type="ARBA" id="ARBA00006434"/>
    </source>
</evidence>
<name>A0ABR8V7T9_9BACT</name>
<evidence type="ECO:0000256" key="4">
    <source>
        <dbReference type="ARBA" id="ARBA00022989"/>
    </source>
</evidence>
<dbReference type="CDD" id="cd10329">
    <property type="entry name" value="SLC5sbd_SGLT1-like"/>
    <property type="match status" value="1"/>
</dbReference>
<keyword evidence="5 7" id="KW-0472">Membrane</keyword>
<comment type="caution">
    <text evidence="8">The sequence shown here is derived from an EMBL/GenBank/DDBJ whole genome shotgun (WGS) entry which is preliminary data.</text>
</comment>
<organism evidence="8 9">
    <name type="scientific">Phocaeicola faecium</name>
    <dbReference type="NCBI Taxonomy" id="2762213"/>
    <lineage>
        <taxon>Bacteria</taxon>
        <taxon>Pseudomonadati</taxon>
        <taxon>Bacteroidota</taxon>
        <taxon>Bacteroidia</taxon>
        <taxon>Bacteroidales</taxon>
        <taxon>Bacteroidaceae</taxon>
        <taxon>Phocaeicola</taxon>
    </lineage>
</organism>
<dbReference type="RefSeq" id="WP_191709266.1">
    <property type="nucleotide sequence ID" value="NZ_JACSPQ010000001.1"/>
</dbReference>
<dbReference type="Proteomes" id="UP000616346">
    <property type="component" value="Unassembled WGS sequence"/>
</dbReference>
<dbReference type="EMBL" id="JACSPQ010000001">
    <property type="protein sequence ID" value="MBD8000785.1"/>
    <property type="molecule type" value="Genomic_DNA"/>
</dbReference>
<feature type="transmembrane region" description="Helical" evidence="7">
    <location>
        <begin position="409"/>
        <end position="428"/>
    </location>
</feature>
<sequence>MNWNSQEFVWLDWLIIAVGVILVGWAVYRSVQKDKRLQQGANSEDYLFGKGEPWYIIGAAIFAANIGSEHLVGLAGTGAKDGVGMAHWEMQGWMILILGWLFVPFYQLLNNKLGKIITMPDFLKFRYTKTTGSWLSIITLVAYVLTKVSVTAFTGGIFFEYLLGISFWYGAIGLIAITAIFTVFGGMKGVMTLSAIQTPILIVGSFLVLFLGLATLGGGNIADGWTTMMDFCGQLHDGYGTTHMFHWEEGDPMYKEYPGFVVFIGASIIGFWYWCTDQHIVQRVLGQTKGEANEEVMKRARRGTIAAGYFKLFPVFMFLIPGMIAAALAQDPESGFSFSMKAGTNIPDTDAAFAQMVKFILPAGVKGIVTIGFICALVASLAAFFNSCATLFTEDFYKPMKRGMSEAHYVLVGRIATVIVVLLGLAWMPVMMSMDTLYSYLQNIQSLLAPAMVAVFTMGIFSKKITPLAGQWGLIGGFIIGMIRLITNVITKNGNAVMEGAFWENTTWFWQTNWLVFEIWLLVFIILLMVVVSFFTPAPSKAQVEAITFTPEYKKEIFRSWNKWDIISTLGVVALCAAFYAYFW</sequence>
<feature type="transmembrane region" description="Helical" evidence="7">
    <location>
        <begin position="52"/>
        <end position="72"/>
    </location>
</feature>
<gene>
    <name evidence="8" type="ORF">H9626_00895</name>
</gene>
<proteinExistence type="inferred from homology"/>
<dbReference type="NCBIfam" id="TIGR00813">
    <property type="entry name" value="sss"/>
    <property type="match status" value="1"/>
</dbReference>
<feature type="transmembrane region" description="Helical" evidence="7">
    <location>
        <begin position="257"/>
        <end position="275"/>
    </location>
</feature>
<feature type="transmembrane region" description="Helical" evidence="7">
    <location>
        <begin position="472"/>
        <end position="491"/>
    </location>
</feature>
<evidence type="ECO:0000313" key="9">
    <source>
        <dbReference type="Proteomes" id="UP000616346"/>
    </source>
</evidence>
<keyword evidence="4 7" id="KW-1133">Transmembrane helix</keyword>
<feature type="transmembrane region" description="Helical" evidence="7">
    <location>
        <begin position="13"/>
        <end position="31"/>
    </location>
</feature>
<comment type="subcellular location">
    <subcellularLocation>
        <location evidence="1">Membrane</location>
        <topology evidence="1">Multi-pass membrane protein</topology>
    </subcellularLocation>
</comment>
<feature type="transmembrane region" description="Helical" evidence="7">
    <location>
        <begin position="440"/>
        <end position="460"/>
    </location>
</feature>
<evidence type="ECO:0000256" key="7">
    <source>
        <dbReference type="SAM" id="Phobius"/>
    </source>
</evidence>
<feature type="transmembrane region" description="Helical" evidence="7">
    <location>
        <begin position="92"/>
        <end position="109"/>
    </location>
</feature>
<protein>
    <submittedName>
        <fullName evidence="8">Sodium/solute symporter</fullName>
    </submittedName>
</protein>
<dbReference type="InterPro" id="IPR001734">
    <property type="entry name" value="Na/solute_symporter"/>
</dbReference>
<feature type="transmembrane region" description="Helical" evidence="7">
    <location>
        <begin position="134"/>
        <end position="159"/>
    </location>
</feature>